<feature type="transmembrane region" description="Helical" evidence="8">
    <location>
        <begin position="188"/>
        <end position="207"/>
    </location>
</feature>
<evidence type="ECO:0000313" key="9">
    <source>
        <dbReference type="EMBL" id="MCY9695448.1"/>
    </source>
</evidence>
<comment type="subcellular location">
    <subcellularLocation>
        <location evidence="1">Membrane</location>
        <topology evidence="1">Multi-pass membrane protein</topology>
    </subcellularLocation>
</comment>
<gene>
    <name evidence="9" type="ORF">M5X19_21445</name>
</gene>
<dbReference type="EMBL" id="JAMDMX010000071">
    <property type="protein sequence ID" value="MCY9695448.1"/>
    <property type="molecule type" value="Genomic_DNA"/>
</dbReference>
<feature type="transmembrane region" description="Helical" evidence="8">
    <location>
        <begin position="46"/>
        <end position="65"/>
    </location>
</feature>
<reference evidence="9 10" key="1">
    <citation type="submission" date="2022-05" db="EMBL/GenBank/DDBJ databases">
        <title>Genome Sequencing of Bee-Associated Microbes.</title>
        <authorList>
            <person name="Dunlap C."/>
        </authorList>
    </citation>
    <scope>NUCLEOTIDE SEQUENCE [LARGE SCALE GENOMIC DNA]</scope>
    <source>
        <strain evidence="9 10">NRRL B-14421</strain>
    </source>
</reference>
<evidence type="ECO:0000256" key="7">
    <source>
        <dbReference type="ARBA" id="ARBA00023136"/>
    </source>
</evidence>
<sequence>MIEKGKISAMQMGIMMYPTILATAVLLVPAITTEHAGRDMWLSPLWASLVGFLTVYIACQLNRLYPKDTIIQYSGAIIGRFPGKVIGFIFILFYLQINGIVIREYAEFVVGIFLLRTPMILVLASMTLVCALAVRAGLEVLGRLADFIVPIWILLLLLIILLLLPDVEVKHMFPILEKGIIPSMKGAAVPQGWVSEYFLISFLLPFLRDREKGMKWGMISVLNVTLTMVAINIVILMLFGQLTSSLTYPVMNAAKYISIADFLEHLESIVMAIWVAGTFVKICVFYYAISLGTAQWLNLSDYRPIVFPIGLLLVLFAIWSGPNLAELSDYFTKTSPFNLPVVQTVIPMFLLLIAYMKKGRRKKMGEQHE</sequence>
<keyword evidence="6 8" id="KW-1133">Transmembrane helix</keyword>
<organism evidence="9 10">
    <name type="scientific">Paenibacillus alginolyticus</name>
    <dbReference type="NCBI Taxonomy" id="59839"/>
    <lineage>
        <taxon>Bacteria</taxon>
        <taxon>Bacillati</taxon>
        <taxon>Bacillota</taxon>
        <taxon>Bacilli</taxon>
        <taxon>Bacillales</taxon>
        <taxon>Paenibacillaceae</taxon>
        <taxon>Paenibacillus</taxon>
    </lineage>
</organism>
<comment type="similarity">
    <text evidence="2">Belongs to the amino acid-polyamine-organocation (APC) superfamily. Spore germination protein (SGP) (TC 2.A.3.9) family.</text>
</comment>
<feature type="transmembrane region" description="Helical" evidence="8">
    <location>
        <begin position="85"/>
        <end position="102"/>
    </location>
</feature>
<dbReference type="Gene3D" id="1.20.1740.10">
    <property type="entry name" value="Amino acid/polyamine transporter I"/>
    <property type="match status" value="1"/>
</dbReference>
<dbReference type="PANTHER" id="PTHR34975:SF2">
    <property type="entry name" value="SPORE GERMINATION PROTEIN A2"/>
    <property type="match status" value="1"/>
</dbReference>
<protein>
    <submittedName>
        <fullName evidence="9">Spore germination protein</fullName>
    </submittedName>
</protein>
<evidence type="ECO:0000256" key="6">
    <source>
        <dbReference type="ARBA" id="ARBA00022989"/>
    </source>
</evidence>
<feature type="transmembrane region" description="Helical" evidence="8">
    <location>
        <begin position="301"/>
        <end position="319"/>
    </location>
</feature>
<feature type="transmembrane region" description="Helical" evidence="8">
    <location>
        <begin position="144"/>
        <end position="164"/>
    </location>
</feature>
<evidence type="ECO:0000256" key="4">
    <source>
        <dbReference type="ARBA" id="ARBA00022544"/>
    </source>
</evidence>
<feature type="transmembrane region" description="Helical" evidence="8">
    <location>
        <begin position="108"/>
        <end position="132"/>
    </location>
</feature>
<evidence type="ECO:0000256" key="5">
    <source>
        <dbReference type="ARBA" id="ARBA00022692"/>
    </source>
</evidence>
<dbReference type="Proteomes" id="UP001527099">
    <property type="component" value="Unassembled WGS sequence"/>
</dbReference>
<evidence type="ECO:0000256" key="2">
    <source>
        <dbReference type="ARBA" id="ARBA00007998"/>
    </source>
</evidence>
<comment type="caution">
    <text evidence="9">The sequence shown here is derived from an EMBL/GenBank/DDBJ whole genome shotgun (WGS) entry which is preliminary data.</text>
</comment>
<dbReference type="RefSeq" id="WP_268616763.1">
    <property type="nucleotide sequence ID" value="NZ_JAMDMX010000071.1"/>
</dbReference>
<evidence type="ECO:0000313" key="10">
    <source>
        <dbReference type="Proteomes" id="UP001527099"/>
    </source>
</evidence>
<dbReference type="PANTHER" id="PTHR34975">
    <property type="entry name" value="SPORE GERMINATION PROTEIN A2"/>
    <property type="match status" value="1"/>
</dbReference>
<evidence type="ECO:0000256" key="8">
    <source>
        <dbReference type="SAM" id="Phobius"/>
    </source>
</evidence>
<keyword evidence="4" id="KW-0309">Germination</keyword>
<proteinExistence type="inferred from homology"/>
<dbReference type="NCBIfam" id="TIGR00912">
    <property type="entry name" value="2A0309"/>
    <property type="match status" value="1"/>
</dbReference>
<name>A0ABT4GHB3_9BACL</name>
<feature type="transmembrane region" description="Helical" evidence="8">
    <location>
        <begin position="269"/>
        <end position="289"/>
    </location>
</feature>
<keyword evidence="10" id="KW-1185">Reference proteome</keyword>
<keyword evidence="3" id="KW-0813">Transport</keyword>
<feature type="transmembrane region" description="Helical" evidence="8">
    <location>
        <begin position="339"/>
        <end position="356"/>
    </location>
</feature>
<evidence type="ECO:0000256" key="3">
    <source>
        <dbReference type="ARBA" id="ARBA00022448"/>
    </source>
</evidence>
<dbReference type="Pfam" id="PF03845">
    <property type="entry name" value="Spore_permease"/>
    <property type="match status" value="1"/>
</dbReference>
<keyword evidence="7 8" id="KW-0472">Membrane</keyword>
<keyword evidence="5 8" id="KW-0812">Transmembrane</keyword>
<evidence type="ECO:0000256" key="1">
    <source>
        <dbReference type="ARBA" id="ARBA00004141"/>
    </source>
</evidence>
<dbReference type="InterPro" id="IPR004761">
    <property type="entry name" value="Spore_GerAB"/>
</dbReference>
<feature type="transmembrane region" description="Helical" evidence="8">
    <location>
        <begin position="219"/>
        <end position="239"/>
    </location>
</feature>
<accession>A0ABT4GHB3</accession>